<organism evidence="1 2">
    <name type="scientific">Actinomadura napierensis</name>
    <dbReference type="NCBI Taxonomy" id="267854"/>
    <lineage>
        <taxon>Bacteria</taxon>
        <taxon>Bacillati</taxon>
        <taxon>Actinomycetota</taxon>
        <taxon>Actinomycetes</taxon>
        <taxon>Streptosporangiales</taxon>
        <taxon>Thermomonosporaceae</taxon>
        <taxon>Actinomadura</taxon>
    </lineage>
</organism>
<protein>
    <submittedName>
        <fullName evidence="1">Uncharacterized protein</fullName>
    </submittedName>
</protein>
<gene>
    <name evidence="1" type="ORF">GCM10009727_79870</name>
</gene>
<evidence type="ECO:0000313" key="1">
    <source>
        <dbReference type="EMBL" id="GAA2163455.1"/>
    </source>
</evidence>
<sequence length="130" mass="13885">MRTERAGHDTDPIAAETGCGVPLLGGALVGVFDGLRVVEPEGEGEDEEPVPDVLGLGDAEVVEEARAPEPDDFVRAGMAISAPMTRNTAAMTTLGNCIAVLLTRGGRRAGGRVIRDHSQPRRLWCRYPHR</sequence>
<accession>A0ABN3AED3</accession>
<dbReference type="Proteomes" id="UP001501020">
    <property type="component" value="Unassembled WGS sequence"/>
</dbReference>
<dbReference type="EMBL" id="BAAAMR010000111">
    <property type="protein sequence ID" value="GAA2163455.1"/>
    <property type="molecule type" value="Genomic_DNA"/>
</dbReference>
<reference evidence="1 2" key="1">
    <citation type="journal article" date="2019" name="Int. J. Syst. Evol. Microbiol.">
        <title>The Global Catalogue of Microorganisms (GCM) 10K type strain sequencing project: providing services to taxonomists for standard genome sequencing and annotation.</title>
        <authorList>
            <consortium name="The Broad Institute Genomics Platform"/>
            <consortium name="The Broad Institute Genome Sequencing Center for Infectious Disease"/>
            <person name="Wu L."/>
            <person name="Ma J."/>
        </authorList>
    </citation>
    <scope>NUCLEOTIDE SEQUENCE [LARGE SCALE GENOMIC DNA]</scope>
    <source>
        <strain evidence="1 2">JCM 13850</strain>
    </source>
</reference>
<name>A0ABN3AED3_9ACTN</name>
<proteinExistence type="predicted"/>
<evidence type="ECO:0000313" key="2">
    <source>
        <dbReference type="Proteomes" id="UP001501020"/>
    </source>
</evidence>
<keyword evidence="2" id="KW-1185">Reference proteome</keyword>
<comment type="caution">
    <text evidence="1">The sequence shown here is derived from an EMBL/GenBank/DDBJ whole genome shotgun (WGS) entry which is preliminary data.</text>
</comment>